<feature type="transmembrane region" description="Helical" evidence="1">
    <location>
        <begin position="71"/>
        <end position="88"/>
    </location>
</feature>
<feature type="transmembrane region" description="Helical" evidence="1">
    <location>
        <begin position="94"/>
        <end position="112"/>
    </location>
</feature>
<dbReference type="EMBL" id="FOHO01000021">
    <property type="protein sequence ID" value="SEU04206.1"/>
    <property type="molecule type" value="Genomic_DNA"/>
</dbReference>
<dbReference type="Proteomes" id="UP000199180">
    <property type="component" value="Unassembled WGS sequence"/>
</dbReference>
<protein>
    <submittedName>
        <fullName evidence="3">Tripartite tricarboxylate transporter TctB family protein</fullName>
    </submittedName>
</protein>
<feature type="transmembrane region" description="Helical" evidence="1">
    <location>
        <begin position="119"/>
        <end position="137"/>
    </location>
</feature>
<reference evidence="3 4" key="1">
    <citation type="submission" date="2016-10" db="EMBL/GenBank/DDBJ databases">
        <authorList>
            <person name="de Groot N.N."/>
        </authorList>
    </citation>
    <scope>NUCLEOTIDE SEQUENCE [LARGE SCALE GENOMIC DNA]</scope>
    <source>
        <strain evidence="3 4">DSM 17862</strain>
    </source>
</reference>
<keyword evidence="1" id="KW-0472">Membrane</keyword>
<organism evidence="3 4">
    <name type="scientific">Paracoccus homiensis</name>
    <dbReference type="NCBI Taxonomy" id="364199"/>
    <lineage>
        <taxon>Bacteria</taxon>
        <taxon>Pseudomonadati</taxon>
        <taxon>Pseudomonadota</taxon>
        <taxon>Alphaproteobacteria</taxon>
        <taxon>Rhodobacterales</taxon>
        <taxon>Paracoccaceae</taxon>
        <taxon>Paracoccus</taxon>
    </lineage>
</organism>
<gene>
    <name evidence="3" type="ORF">SAMN04489858_1217</name>
</gene>
<accession>A0A1I0J5E6</accession>
<name>A0A1I0J5E6_9RHOB</name>
<evidence type="ECO:0000256" key="1">
    <source>
        <dbReference type="SAM" id="Phobius"/>
    </source>
</evidence>
<dbReference type="RefSeq" id="WP_090737780.1">
    <property type="nucleotide sequence ID" value="NZ_CP177219.1"/>
</dbReference>
<dbReference type="AlphaFoldDB" id="A0A1I0J5E6"/>
<dbReference type="STRING" id="364199.SAMN04489858_1217"/>
<keyword evidence="4" id="KW-1185">Reference proteome</keyword>
<dbReference type="InterPro" id="IPR009936">
    <property type="entry name" value="DUF1468"/>
</dbReference>
<feature type="transmembrane region" description="Helical" evidence="1">
    <location>
        <begin position="41"/>
        <end position="59"/>
    </location>
</feature>
<dbReference type="Pfam" id="PF07331">
    <property type="entry name" value="TctB"/>
    <property type="match status" value="1"/>
</dbReference>
<keyword evidence="1" id="KW-0812">Transmembrane</keyword>
<feature type="domain" description="DUF1468" evidence="2">
    <location>
        <begin position="10"/>
        <end position="142"/>
    </location>
</feature>
<evidence type="ECO:0000313" key="3">
    <source>
        <dbReference type="EMBL" id="SEU04206.1"/>
    </source>
</evidence>
<sequence length="148" mass="16140">MQRDYHDLLWGGILALFGLGVAGYAAQSYDFGDLRRMGPGFFPVILGLILAVLGIVIAIPAWWRQAQPEPIAWREGVAVLAALLFFGFSMTRLGIAPATFVAVLIASSVAARRGLVWRLMLAVVVTALTWAIFLGALDMPIPLFPWSR</sequence>
<proteinExistence type="predicted"/>
<evidence type="ECO:0000313" key="4">
    <source>
        <dbReference type="Proteomes" id="UP000199180"/>
    </source>
</evidence>
<dbReference type="OrthoDB" id="5186924at2"/>
<evidence type="ECO:0000259" key="2">
    <source>
        <dbReference type="Pfam" id="PF07331"/>
    </source>
</evidence>
<keyword evidence="1" id="KW-1133">Transmembrane helix</keyword>